<dbReference type="RefSeq" id="WP_067496620.1">
    <property type="nucleotide sequence ID" value="NZ_SNXK01000012.1"/>
</dbReference>
<keyword evidence="2" id="KW-1185">Reference proteome</keyword>
<sequence length="356" mass="35089">MRAPLPTGTRWVAALPDGGTTQAALPTGTRARLPGRFYIPPPIAASTAEGTLTAQAAPVTTAAFTATGSLTGTQAPAPAADFVGVGTFQVPTDRLLADGTATGLFEATAAPVTLAQFTAEGLLEGIQVAAPAAAFTAEGEMVIPTSAAIAPLSTEGHLEATAAPVTLAQFTATADLLGATYGSTAAQFSAAGSAAAPLVASTTAPFTSTGTLGAAAVTFQPSGMNKSAGTTIGTSYAVVPNWTAETATYPGSTLSGHGLVVIGSTANGRVEVSLVVANGSFSQVATVTLRFHLNGNATPFHTSAGTNVPANGSATVTTFVTGVTLAGGDVITVQAISTAATNARTINSGWLRITQP</sequence>
<evidence type="ECO:0000313" key="1">
    <source>
        <dbReference type="EMBL" id="TDP29744.1"/>
    </source>
</evidence>
<accession>A0A4V3CMJ0</accession>
<dbReference type="AlphaFoldDB" id="A0A4V3CMJ0"/>
<proteinExistence type="predicted"/>
<comment type="caution">
    <text evidence="1">The sequence shown here is derived from an EMBL/GenBank/DDBJ whole genome shotgun (WGS) entry which is preliminary data.</text>
</comment>
<gene>
    <name evidence="1" type="ORF">DFR75_1125</name>
</gene>
<protein>
    <submittedName>
        <fullName evidence="1">Uncharacterized protein</fullName>
    </submittedName>
</protein>
<dbReference type="Proteomes" id="UP000295087">
    <property type="component" value="Unassembled WGS sequence"/>
</dbReference>
<organism evidence="1 2">
    <name type="scientific">Nocardia ignorata</name>
    <dbReference type="NCBI Taxonomy" id="145285"/>
    <lineage>
        <taxon>Bacteria</taxon>
        <taxon>Bacillati</taxon>
        <taxon>Actinomycetota</taxon>
        <taxon>Actinomycetes</taxon>
        <taxon>Mycobacteriales</taxon>
        <taxon>Nocardiaceae</taxon>
        <taxon>Nocardia</taxon>
    </lineage>
</organism>
<dbReference type="EMBL" id="SNXK01000012">
    <property type="protein sequence ID" value="TDP29744.1"/>
    <property type="molecule type" value="Genomic_DNA"/>
</dbReference>
<name>A0A4V3CMJ0_NOCIG</name>
<evidence type="ECO:0000313" key="2">
    <source>
        <dbReference type="Proteomes" id="UP000295087"/>
    </source>
</evidence>
<reference evidence="1 2" key="1">
    <citation type="submission" date="2019-03" db="EMBL/GenBank/DDBJ databases">
        <title>Genomic Encyclopedia of Type Strains, Phase IV (KMG-IV): sequencing the most valuable type-strain genomes for metagenomic binning, comparative biology and taxonomic classification.</title>
        <authorList>
            <person name="Goeker M."/>
        </authorList>
    </citation>
    <scope>NUCLEOTIDE SEQUENCE [LARGE SCALE GENOMIC DNA]</scope>
    <source>
        <strain evidence="1 2">DSM 44496</strain>
    </source>
</reference>